<feature type="transmembrane region" description="Helical" evidence="1">
    <location>
        <begin position="82"/>
        <end position="99"/>
    </location>
</feature>
<accession>A0A7G6TUK5</accession>
<evidence type="ECO:0000256" key="1">
    <source>
        <dbReference type="SAM" id="Phobius"/>
    </source>
</evidence>
<keyword evidence="1" id="KW-0472">Membrane</keyword>
<name>A0A7G6TUK5_9BRAD</name>
<keyword evidence="1" id="KW-1133">Transmembrane helix</keyword>
<evidence type="ECO:0000313" key="3">
    <source>
        <dbReference type="Proteomes" id="UP000515291"/>
    </source>
</evidence>
<protein>
    <recommendedName>
        <fullName evidence="4">O-antigen ligase family protein</fullName>
    </recommendedName>
</protein>
<dbReference type="Proteomes" id="UP000515291">
    <property type="component" value="Chromosome"/>
</dbReference>
<sequence>MQNVVTIFALSVWPFVSIILFVRLPLHAAVAWTILGGQLLLPVGATIKFTMVPGFDKATIPSLCILVGCLLSGAKRAGVRKMGLIELLLAIAIFGPIATSELNGDTLFFGDRVIAGVGLYDAISAVQIAAISLIPFFVGRRYFRDEASNIVLFKALVSGMAAYSLLLLFEVRFSPQLHNWVYGYHPSDFVQAVRSGEFRPMAFMGHGLIAAKFVLLALLASVSLWMSSNDKREFRRFSVLFAVMIYFCRTLAVFLYAAILVPLIALVRLRFQIRVAVLIASLALLYPTMRTLDIFPTKTLLESARSVSEDRAQSLQVRFDNEDQLLAHALQRPWFGWGRYGRSRIYNEYGKDISVTDGQWIITLGQFGVFGFVAQFGLLSIGIFRARRAMSRTATPRDRYLLSALALMMAVIVIDLLPNSGLEPWTWLMCGALVGRTDALLTGRSGRPSQATTLPT</sequence>
<dbReference type="AlphaFoldDB" id="A0A7G6TUK5"/>
<feature type="transmembrane region" description="Helical" evidence="1">
    <location>
        <begin position="119"/>
        <end position="138"/>
    </location>
</feature>
<dbReference type="PANTHER" id="PTHR37422:SF13">
    <property type="entry name" value="LIPOPOLYSACCHARIDE BIOSYNTHESIS PROTEIN PA4999-RELATED"/>
    <property type="match status" value="1"/>
</dbReference>
<proteinExistence type="predicted"/>
<gene>
    <name evidence="2" type="ORF">HB776_03630</name>
</gene>
<dbReference type="InterPro" id="IPR051533">
    <property type="entry name" value="WaaL-like"/>
</dbReference>
<dbReference type="EMBL" id="CP050292">
    <property type="protein sequence ID" value="QND70437.1"/>
    <property type="molecule type" value="Genomic_DNA"/>
</dbReference>
<evidence type="ECO:0000313" key="2">
    <source>
        <dbReference type="EMBL" id="QND70437.1"/>
    </source>
</evidence>
<reference evidence="3" key="1">
    <citation type="journal article" date="2020" name="Mol. Plant Microbe">
        <title>Rhizobial microsymbionts of the narrowly endemic Oxytropis species growing in Kamchatka are characterized by significant genetic diversity and possess a set of genes that are associated with T3SS and T6SS secretion systems and can affect the development of symbiosis.</title>
        <authorList>
            <person name="Safronova V."/>
            <person name="Guro P."/>
            <person name="Sazanova A."/>
            <person name="Kuznetsova I."/>
            <person name="Belimov A."/>
            <person name="Yakubov V."/>
            <person name="Chirak E."/>
            <person name="Afonin A."/>
            <person name="Gogolev Y."/>
            <person name="Andronov E."/>
            <person name="Tikhonovich I."/>
        </authorList>
    </citation>
    <scope>NUCLEOTIDE SEQUENCE [LARGE SCALE GENOMIC DNA]</scope>
    <source>
        <strain evidence="3">581</strain>
    </source>
</reference>
<feature type="transmembrane region" description="Helical" evidence="1">
    <location>
        <begin position="400"/>
        <end position="418"/>
    </location>
</feature>
<organism evidence="2 3">
    <name type="scientific">Tardiphaga robiniae</name>
    <dbReference type="NCBI Taxonomy" id="943830"/>
    <lineage>
        <taxon>Bacteria</taxon>
        <taxon>Pseudomonadati</taxon>
        <taxon>Pseudomonadota</taxon>
        <taxon>Alphaproteobacteria</taxon>
        <taxon>Hyphomicrobiales</taxon>
        <taxon>Nitrobacteraceae</taxon>
        <taxon>Tardiphaga</taxon>
    </lineage>
</organism>
<dbReference type="PANTHER" id="PTHR37422">
    <property type="entry name" value="TEICHURONIC ACID BIOSYNTHESIS PROTEIN TUAE"/>
    <property type="match status" value="1"/>
</dbReference>
<dbReference type="KEGG" id="trb:HB776_03630"/>
<dbReference type="RefSeq" id="WP_184515223.1">
    <property type="nucleotide sequence ID" value="NZ_CP050292.1"/>
</dbReference>
<evidence type="ECO:0008006" key="4">
    <source>
        <dbReference type="Google" id="ProtNLM"/>
    </source>
</evidence>
<feature type="transmembrane region" description="Helical" evidence="1">
    <location>
        <begin position="58"/>
        <end position="75"/>
    </location>
</feature>
<feature type="transmembrane region" description="Helical" evidence="1">
    <location>
        <begin position="237"/>
        <end position="265"/>
    </location>
</feature>
<feature type="transmembrane region" description="Helical" evidence="1">
    <location>
        <begin position="203"/>
        <end position="225"/>
    </location>
</feature>
<keyword evidence="1" id="KW-0812">Transmembrane</keyword>
<feature type="transmembrane region" description="Helical" evidence="1">
    <location>
        <begin position="150"/>
        <end position="169"/>
    </location>
</feature>